<keyword evidence="3" id="KW-1185">Reference proteome</keyword>
<comment type="caution">
    <text evidence="2">The sequence shown here is derived from an EMBL/GenBank/DDBJ whole genome shotgun (WGS) entry which is preliminary data.</text>
</comment>
<dbReference type="EMBL" id="VAWA01000030">
    <property type="protein sequence ID" value="TLP71238.1"/>
    <property type="molecule type" value="Genomic_DNA"/>
</dbReference>
<keyword evidence="1" id="KW-1133">Transmembrane helix</keyword>
<reference evidence="2 3" key="1">
    <citation type="submission" date="2019-05" db="EMBL/GenBank/DDBJ databases">
        <title>Nesterenkonia sp. GY239, isolated from the Southern Atlantic Ocean.</title>
        <authorList>
            <person name="Zhang G."/>
        </authorList>
    </citation>
    <scope>NUCLEOTIDE SEQUENCE [LARGE SCALE GENOMIC DNA]</scope>
    <source>
        <strain evidence="2 3">GY239</strain>
    </source>
</reference>
<feature type="transmembrane region" description="Helical" evidence="1">
    <location>
        <begin position="90"/>
        <end position="111"/>
    </location>
</feature>
<evidence type="ECO:0000313" key="2">
    <source>
        <dbReference type="EMBL" id="TLP71238.1"/>
    </source>
</evidence>
<feature type="transmembrane region" description="Helical" evidence="1">
    <location>
        <begin position="131"/>
        <end position="160"/>
    </location>
</feature>
<keyword evidence="1" id="KW-0812">Transmembrane</keyword>
<organism evidence="2 3">
    <name type="scientific">Nesterenkonia sphaerica</name>
    <dbReference type="NCBI Taxonomy" id="1804988"/>
    <lineage>
        <taxon>Bacteria</taxon>
        <taxon>Bacillati</taxon>
        <taxon>Actinomycetota</taxon>
        <taxon>Actinomycetes</taxon>
        <taxon>Micrococcales</taxon>
        <taxon>Micrococcaceae</taxon>
        <taxon>Nesterenkonia</taxon>
    </lineage>
</organism>
<keyword evidence="1" id="KW-0472">Membrane</keyword>
<evidence type="ECO:0000256" key="1">
    <source>
        <dbReference type="SAM" id="Phobius"/>
    </source>
</evidence>
<dbReference type="InterPro" id="IPR009339">
    <property type="entry name" value="DUF998"/>
</dbReference>
<dbReference type="RefSeq" id="WP_138171229.1">
    <property type="nucleotide sequence ID" value="NZ_VAWA01000030.1"/>
</dbReference>
<dbReference type="Pfam" id="PF06197">
    <property type="entry name" value="DUF998"/>
    <property type="match status" value="1"/>
</dbReference>
<sequence length="231" mass="23768">MEAPRKETGFDRAAAITRSLLGYGVLAGVFYVTLGLGQAFMRDGFDLSRHSLSLLANGPWGWVQTLNFAVTGLMVLAASVGIARALRPARLALTLVAIYGGSLIVAGVFPADPMDGFPPGAPTGAADEMSTAGFVHLAAGGIGFVALAAAFVALGASFAARGHTTMARSSRLSAAVLLLAFLAGAATATSILGVVLLWIAVLVGWGWLATTSVALYRAVPHPDLHRRPQTP</sequence>
<proteinExistence type="predicted"/>
<feature type="transmembrane region" description="Helical" evidence="1">
    <location>
        <begin position="61"/>
        <end position="83"/>
    </location>
</feature>
<dbReference type="Proteomes" id="UP000306544">
    <property type="component" value="Unassembled WGS sequence"/>
</dbReference>
<accession>A0A5R8ZXT6</accession>
<dbReference type="AlphaFoldDB" id="A0A5R8ZXT6"/>
<evidence type="ECO:0000313" key="3">
    <source>
        <dbReference type="Proteomes" id="UP000306544"/>
    </source>
</evidence>
<protein>
    <submittedName>
        <fullName evidence="2">DUF998 domain-containing protein</fullName>
    </submittedName>
</protein>
<name>A0A5R8ZXT6_9MICC</name>
<feature type="transmembrane region" description="Helical" evidence="1">
    <location>
        <begin position="172"/>
        <end position="192"/>
    </location>
</feature>
<feature type="transmembrane region" description="Helical" evidence="1">
    <location>
        <begin position="198"/>
        <end position="219"/>
    </location>
</feature>
<feature type="transmembrane region" description="Helical" evidence="1">
    <location>
        <begin position="20"/>
        <end position="41"/>
    </location>
</feature>
<gene>
    <name evidence="2" type="ORF">FEF27_12580</name>
</gene>
<dbReference type="OrthoDB" id="8159487at2"/>